<dbReference type="InterPro" id="IPR051458">
    <property type="entry name" value="Cyt/Met_Dipeptidase"/>
</dbReference>
<dbReference type="InterPro" id="IPR002933">
    <property type="entry name" value="Peptidase_M20"/>
</dbReference>
<dbReference type="RefSeq" id="WP_006343444.1">
    <property type="nucleotide sequence ID" value="NZ_KE356190.1"/>
</dbReference>
<keyword evidence="3" id="KW-0378">Hydrolase</keyword>
<proteinExistence type="predicted"/>
<evidence type="ECO:0000313" key="6">
    <source>
        <dbReference type="Proteomes" id="UP000014627"/>
    </source>
</evidence>
<comment type="caution">
    <text evidence="5">The sequence shown here is derived from an EMBL/GenBank/DDBJ whole genome shotgun (WGS) entry which is preliminary data.</text>
</comment>
<gene>
    <name evidence="5" type="ORF">CP99DC5_0167</name>
</gene>
<keyword evidence="2" id="KW-0479">Metal-binding</keyword>
<evidence type="ECO:0000256" key="1">
    <source>
        <dbReference type="ARBA" id="ARBA00022670"/>
    </source>
</evidence>
<evidence type="ECO:0000256" key="2">
    <source>
        <dbReference type="ARBA" id="ARBA00022723"/>
    </source>
</evidence>
<dbReference type="Gene3D" id="3.40.630.10">
    <property type="entry name" value="Zn peptidases"/>
    <property type="match status" value="1"/>
</dbReference>
<keyword evidence="6" id="KW-1185">Reference proteome</keyword>
<name>A0ABN0MQC9_CHLPS</name>
<dbReference type="SUPFAM" id="SSF53187">
    <property type="entry name" value="Zn-dependent exopeptidases"/>
    <property type="match status" value="1"/>
</dbReference>
<keyword evidence="1" id="KW-0645">Protease</keyword>
<feature type="domain" description="Peptidase M20 dimerisation" evidence="4">
    <location>
        <begin position="193"/>
        <end position="350"/>
    </location>
</feature>
<dbReference type="Proteomes" id="UP000014627">
    <property type="component" value="Unassembled WGS sequence"/>
</dbReference>
<dbReference type="EMBL" id="ATLC01000044">
    <property type="protein sequence ID" value="EPJ28647.1"/>
    <property type="molecule type" value="Genomic_DNA"/>
</dbReference>
<reference evidence="5 6" key="1">
    <citation type="submission" date="2013-04" db="EMBL/GenBank/DDBJ databases">
        <title>Genome sequence of Chlamydia psittaci 99DC5.</title>
        <authorList>
            <person name="Huot-Creasy H."/>
            <person name="McCracken C.L."/>
            <person name="Humphries M."/>
            <person name="Sachse K."/>
            <person name="Laroucau K."/>
            <person name="Bavoil P."/>
            <person name="Myers G.S."/>
        </authorList>
    </citation>
    <scope>NUCLEOTIDE SEQUENCE [LARGE SCALE GENOMIC DNA]</scope>
    <source>
        <strain evidence="5 6">99DC5</strain>
    </source>
</reference>
<dbReference type="InterPro" id="IPR011650">
    <property type="entry name" value="Peptidase_M20_dimer"/>
</dbReference>
<evidence type="ECO:0000259" key="4">
    <source>
        <dbReference type="Pfam" id="PF07687"/>
    </source>
</evidence>
<dbReference type="PANTHER" id="PTHR43270">
    <property type="entry name" value="BETA-ALA-HIS DIPEPTIDASE"/>
    <property type="match status" value="1"/>
</dbReference>
<organism evidence="5 6">
    <name type="scientific">Chlamydia psittaci 99DC5</name>
    <dbReference type="NCBI Taxonomy" id="1112251"/>
    <lineage>
        <taxon>Bacteria</taxon>
        <taxon>Pseudomonadati</taxon>
        <taxon>Chlamydiota</taxon>
        <taxon>Chlamydiia</taxon>
        <taxon>Chlamydiales</taxon>
        <taxon>Chlamydiaceae</taxon>
        <taxon>Chlamydia/Chlamydophila group</taxon>
        <taxon>Chlamydia</taxon>
    </lineage>
</organism>
<dbReference type="Pfam" id="PF01546">
    <property type="entry name" value="Peptidase_M20"/>
    <property type="match status" value="1"/>
</dbReference>
<protein>
    <submittedName>
        <fullName evidence="5">Peptidase M20/M25/M40 family protein</fullName>
    </submittedName>
</protein>
<dbReference type="Gene3D" id="3.30.70.360">
    <property type="match status" value="1"/>
</dbReference>
<sequence>MNNDLNYFESHYQKLLKEFSDFLHFRSISADPSCLSNCESCAAFLVDNLKDIFSIELWEKPGHPPIIYATYREAGSTAPTLLLYNHYDVQPADMADGWLADPFTMRKKGEHLIARGASDNKGQCFYTWKALEHYYQSRKGFPANITWIIEGEEESDSPALKAFLEEKKEQLQADYFLIVDGGFSSAKAPAVSIGARGLAIMKITLEEGQKDMHSGIFGGIAYNVNRALAEMLASLHHKDNSIAVEGFYDDVVLPEESERSDNPKSNLLKDGEKSLGFRPTLYSPATTVEEALSIYPTLDINGISGGYTGPGFKTVIPYKATAYLSCRLVPKQDPQKTVKQVIQHLEKLVPPTLKFSYEIFEGSPGWRSSPNLPIVLALQEIYSQLYHQPCLRVFMEATIPIASLLGAISKTEPIICGTSYVSDAIHAAEENFSLEQMRNGFLSICLLLDKLAKAQKSTL</sequence>
<dbReference type="GeneID" id="12243240"/>
<dbReference type="Pfam" id="PF07687">
    <property type="entry name" value="M20_dimer"/>
    <property type="match status" value="1"/>
</dbReference>
<evidence type="ECO:0000313" key="5">
    <source>
        <dbReference type="EMBL" id="EPJ28647.1"/>
    </source>
</evidence>
<dbReference type="PANTHER" id="PTHR43270:SF8">
    <property type="entry name" value="DI- AND TRIPEPTIDASE DUG2-RELATED"/>
    <property type="match status" value="1"/>
</dbReference>
<evidence type="ECO:0000256" key="3">
    <source>
        <dbReference type="ARBA" id="ARBA00022801"/>
    </source>
</evidence>
<accession>A0ABN0MQC9</accession>